<gene>
    <name evidence="1" type="ORF">DFL_007510</name>
</gene>
<dbReference type="STRING" id="97331.A0A436ZW03"/>
<name>A0A436ZW03_ARTFL</name>
<dbReference type="GeneID" id="93589821"/>
<reference evidence="1 2" key="1">
    <citation type="submission" date="2019-01" db="EMBL/GenBank/DDBJ databases">
        <title>Intercellular communication is required for trap formation in the nematode-trapping fungus Duddingtonia flagrans.</title>
        <authorList>
            <person name="Youssar L."/>
            <person name="Wernet V."/>
            <person name="Hensel N."/>
            <person name="Hildebrandt H.-G."/>
            <person name="Fischer R."/>
        </authorList>
    </citation>
    <scope>NUCLEOTIDE SEQUENCE [LARGE SCALE GENOMIC DNA]</scope>
    <source>
        <strain evidence="1 2">CBS H-5679</strain>
    </source>
</reference>
<comment type="caution">
    <text evidence="1">The sequence shown here is derived from an EMBL/GenBank/DDBJ whole genome shotgun (WGS) entry which is preliminary data.</text>
</comment>
<accession>A0A436ZW03</accession>
<dbReference type="EMBL" id="SAEB01000009">
    <property type="protein sequence ID" value="RVD83109.1"/>
    <property type="molecule type" value="Genomic_DNA"/>
</dbReference>
<dbReference type="AlphaFoldDB" id="A0A436ZW03"/>
<dbReference type="Proteomes" id="UP000283090">
    <property type="component" value="Unassembled WGS sequence"/>
</dbReference>
<dbReference type="VEuPathDB" id="FungiDB:DFL_007510"/>
<organism evidence="1 2">
    <name type="scientific">Arthrobotrys flagrans</name>
    <name type="common">Nematode-trapping fungus</name>
    <name type="synonym">Trichothecium flagrans</name>
    <dbReference type="NCBI Taxonomy" id="97331"/>
    <lineage>
        <taxon>Eukaryota</taxon>
        <taxon>Fungi</taxon>
        <taxon>Dikarya</taxon>
        <taxon>Ascomycota</taxon>
        <taxon>Pezizomycotina</taxon>
        <taxon>Orbiliomycetes</taxon>
        <taxon>Orbiliales</taxon>
        <taxon>Orbiliaceae</taxon>
        <taxon>Arthrobotrys</taxon>
    </lineage>
</organism>
<sequence length="230" mass="25929">MKRLDAMNENANAIHIFKREYSYSFKIPPYLPQNLKPQPISSACKRLSPMLHQNHHHYHYQKGPLYQDHYEVFYSHFFCLQNYNRHSIQTILKTNTVPKTVVTTIFYTTITSIPVTAQTITETIATETETTATITTTFEIETSTETASETTTEVATSTVVQTLACSSGIAACSLDHPDSCCSGQCIKWFATPNYCVISGQLCDIPHPEGCCTGTCKLDHYNNGTPIYTYW</sequence>
<evidence type="ECO:0000313" key="2">
    <source>
        <dbReference type="Proteomes" id="UP000283090"/>
    </source>
</evidence>
<dbReference type="RefSeq" id="XP_067488653.1">
    <property type="nucleotide sequence ID" value="XM_067637104.1"/>
</dbReference>
<proteinExistence type="predicted"/>
<keyword evidence="2" id="KW-1185">Reference proteome</keyword>
<protein>
    <submittedName>
        <fullName evidence="1">Uncharacterized protein</fullName>
    </submittedName>
</protein>
<evidence type="ECO:0000313" key="1">
    <source>
        <dbReference type="EMBL" id="RVD83109.1"/>
    </source>
</evidence>
<dbReference type="OrthoDB" id="5415891at2759"/>